<evidence type="ECO:0000256" key="2">
    <source>
        <dbReference type="ARBA" id="ARBA00004370"/>
    </source>
</evidence>
<protein>
    <recommendedName>
        <fullName evidence="11">Dihydroorotate dehydrogenase (quinone)</fullName>
        <ecNumber evidence="11">1.3.5.2</ecNumber>
    </recommendedName>
    <alternativeName>
        <fullName evidence="11">DHOdehase</fullName>
        <shortName evidence="11">DHOD</shortName>
        <shortName evidence="11">DHODase</shortName>
    </alternativeName>
    <alternativeName>
        <fullName evidence="11">Dihydroorotate oxidase</fullName>
    </alternativeName>
</protein>
<keyword evidence="11" id="KW-1003">Cell membrane</keyword>
<comment type="caution">
    <text evidence="13">The sequence shown here is derived from an EMBL/GenBank/DDBJ whole genome shotgun (WGS) entry which is preliminary data.</text>
</comment>
<evidence type="ECO:0000256" key="8">
    <source>
        <dbReference type="ARBA" id="ARBA00023002"/>
    </source>
</evidence>
<keyword evidence="7 11" id="KW-0665">Pyrimidine biosynthesis</keyword>
<feature type="binding site" evidence="11">
    <location>
        <position position="193"/>
    </location>
    <ligand>
        <name>FMN</name>
        <dbReference type="ChEBI" id="CHEBI:58210"/>
    </ligand>
</feature>
<name>A0ABW7CCP9_9CYAN</name>
<evidence type="ECO:0000256" key="3">
    <source>
        <dbReference type="ARBA" id="ARBA00005161"/>
    </source>
</evidence>
<evidence type="ECO:0000256" key="5">
    <source>
        <dbReference type="ARBA" id="ARBA00022630"/>
    </source>
</evidence>
<proteinExistence type="inferred from homology"/>
<feature type="binding site" evidence="11">
    <location>
        <begin position="339"/>
        <end position="340"/>
    </location>
    <ligand>
        <name>FMN</name>
        <dbReference type="ChEBI" id="CHEBI:58210"/>
    </ligand>
</feature>
<feature type="domain" description="Dihydroorotate dehydrogenase catalytic" evidence="12">
    <location>
        <begin position="60"/>
        <end position="361"/>
    </location>
</feature>
<feature type="active site" description="Nucleophile" evidence="11">
    <location>
        <position position="196"/>
    </location>
</feature>
<dbReference type="NCBIfam" id="NF003651">
    <property type="entry name" value="PRK05286.2-4"/>
    <property type="match status" value="1"/>
</dbReference>
<feature type="binding site" evidence="11">
    <location>
        <position position="160"/>
    </location>
    <ligand>
        <name>FMN</name>
        <dbReference type="ChEBI" id="CHEBI:58210"/>
    </ligand>
</feature>
<dbReference type="RefSeq" id="WP_393014060.1">
    <property type="nucleotide sequence ID" value="NZ_JAZAQF010000078.1"/>
</dbReference>
<comment type="function">
    <text evidence="1 11">Catalyzes the conversion of dihydroorotate to orotate with quinone as electron acceptor.</text>
</comment>
<evidence type="ECO:0000256" key="10">
    <source>
        <dbReference type="ARBA" id="ARBA00048639"/>
    </source>
</evidence>
<feature type="binding site" evidence="11">
    <location>
        <position position="81"/>
    </location>
    <ligand>
        <name>substrate</name>
    </ligand>
</feature>
<feature type="binding site" evidence="11">
    <location>
        <position position="289"/>
    </location>
    <ligand>
        <name>FMN</name>
        <dbReference type="ChEBI" id="CHEBI:58210"/>
    </ligand>
</feature>
<comment type="subcellular location">
    <subcellularLocation>
        <location evidence="11">Cell membrane</location>
        <topology evidence="11">Peripheral membrane protein</topology>
    </subcellularLocation>
    <subcellularLocation>
        <location evidence="2">Membrane</location>
    </subcellularLocation>
</comment>
<comment type="pathway">
    <text evidence="3 11">Pyrimidine metabolism; UMP biosynthesis via de novo pathway; orotate from (S)-dihydroorotate (quinone route): step 1/1.</text>
</comment>
<dbReference type="Pfam" id="PF01180">
    <property type="entry name" value="DHO_dh"/>
    <property type="match status" value="1"/>
</dbReference>
<evidence type="ECO:0000256" key="11">
    <source>
        <dbReference type="HAMAP-Rule" id="MF_00225"/>
    </source>
</evidence>
<comment type="similarity">
    <text evidence="4 11">Belongs to the dihydroorotate dehydrogenase family. Type 2 subfamily.</text>
</comment>
<keyword evidence="14" id="KW-1185">Reference proteome</keyword>
<feature type="binding site" evidence="11">
    <location>
        <position position="193"/>
    </location>
    <ligand>
        <name>substrate</name>
    </ligand>
</feature>
<feature type="binding site" evidence="11">
    <location>
        <position position="259"/>
    </location>
    <ligand>
        <name>FMN</name>
        <dbReference type="ChEBI" id="CHEBI:58210"/>
    </ligand>
</feature>
<comment type="catalytic activity">
    <reaction evidence="10 11">
        <text>(S)-dihydroorotate + a quinone = orotate + a quinol</text>
        <dbReference type="Rhea" id="RHEA:30187"/>
        <dbReference type="ChEBI" id="CHEBI:24646"/>
        <dbReference type="ChEBI" id="CHEBI:30839"/>
        <dbReference type="ChEBI" id="CHEBI:30864"/>
        <dbReference type="ChEBI" id="CHEBI:132124"/>
        <dbReference type="EC" id="1.3.5.2"/>
    </reaction>
</comment>
<evidence type="ECO:0000256" key="6">
    <source>
        <dbReference type="ARBA" id="ARBA00022643"/>
    </source>
</evidence>
<dbReference type="InterPro" id="IPR050074">
    <property type="entry name" value="DHO_dehydrogenase"/>
</dbReference>
<feature type="binding site" evidence="11">
    <location>
        <begin position="126"/>
        <end position="130"/>
    </location>
    <ligand>
        <name>substrate</name>
    </ligand>
</feature>
<dbReference type="PROSITE" id="PS00912">
    <property type="entry name" value="DHODEHASE_2"/>
    <property type="match status" value="1"/>
</dbReference>
<gene>
    <name evidence="11" type="primary">pyrD</name>
    <name evidence="13" type="ORF">VPK24_13285</name>
</gene>
<dbReference type="InterPro" id="IPR005720">
    <property type="entry name" value="Dihydroorotate_DH_cat"/>
</dbReference>
<evidence type="ECO:0000256" key="9">
    <source>
        <dbReference type="ARBA" id="ARBA00023136"/>
    </source>
</evidence>
<evidence type="ECO:0000256" key="7">
    <source>
        <dbReference type="ARBA" id="ARBA00022975"/>
    </source>
</evidence>
<feature type="binding site" evidence="11">
    <location>
        <begin position="77"/>
        <end position="81"/>
    </location>
    <ligand>
        <name>FMN</name>
        <dbReference type="ChEBI" id="CHEBI:58210"/>
    </ligand>
</feature>
<keyword evidence="6 11" id="KW-0288">FMN</keyword>
<feature type="binding site" evidence="11">
    <location>
        <position position="318"/>
    </location>
    <ligand>
        <name>FMN</name>
        <dbReference type="ChEBI" id="CHEBI:58210"/>
    </ligand>
</feature>
<evidence type="ECO:0000313" key="14">
    <source>
        <dbReference type="Proteomes" id="UP001604335"/>
    </source>
</evidence>
<dbReference type="Gene3D" id="3.20.20.70">
    <property type="entry name" value="Aldolase class I"/>
    <property type="match status" value="1"/>
</dbReference>
<dbReference type="NCBIfam" id="NF003652">
    <property type="entry name" value="PRK05286.2-5"/>
    <property type="match status" value="1"/>
</dbReference>
<dbReference type="Proteomes" id="UP001604335">
    <property type="component" value="Unassembled WGS sequence"/>
</dbReference>
<dbReference type="InterPro" id="IPR013785">
    <property type="entry name" value="Aldolase_TIM"/>
</dbReference>
<keyword evidence="5 11" id="KW-0285">Flavoprotein</keyword>
<feature type="binding site" evidence="11">
    <location>
        <begin position="260"/>
        <end position="261"/>
    </location>
    <ligand>
        <name>substrate</name>
    </ligand>
</feature>
<dbReference type="NCBIfam" id="TIGR01036">
    <property type="entry name" value="pyrD_sub2"/>
    <property type="match status" value="1"/>
</dbReference>
<evidence type="ECO:0000256" key="1">
    <source>
        <dbReference type="ARBA" id="ARBA00003125"/>
    </source>
</evidence>
<dbReference type="PANTHER" id="PTHR48109">
    <property type="entry name" value="DIHYDROOROTATE DEHYDROGENASE (QUINONE), MITOCHONDRIAL-RELATED"/>
    <property type="match status" value="1"/>
</dbReference>
<dbReference type="HAMAP" id="MF_00225">
    <property type="entry name" value="DHO_dh_type2"/>
    <property type="match status" value="1"/>
</dbReference>
<evidence type="ECO:0000259" key="12">
    <source>
        <dbReference type="Pfam" id="PF01180"/>
    </source>
</evidence>
<dbReference type="PROSITE" id="PS00911">
    <property type="entry name" value="DHODEHASE_1"/>
    <property type="match status" value="1"/>
</dbReference>
<dbReference type="EMBL" id="JAZAQF010000078">
    <property type="protein sequence ID" value="MFG3818618.1"/>
    <property type="molecule type" value="Genomic_DNA"/>
</dbReference>
<dbReference type="InterPro" id="IPR005719">
    <property type="entry name" value="Dihydroorotate_DH_2"/>
</dbReference>
<reference evidence="14" key="1">
    <citation type="journal article" date="2024" name="Algal Res.">
        <title>Biochemical, toxicological and genomic investigation of a high-biomass producing Limnothrix strain isolated from Italian shallow drinking water reservoir.</title>
        <authorList>
            <person name="Simonazzi M."/>
            <person name="Shishido T.K."/>
            <person name="Delbaje E."/>
            <person name="Wahlsten M."/>
            <person name="Fewer D.P."/>
            <person name="Sivonen K."/>
            <person name="Pezzolesi L."/>
            <person name="Pistocchi R."/>
        </authorList>
    </citation>
    <scope>NUCLEOTIDE SEQUENCE [LARGE SCALE GENOMIC DNA]</scope>
    <source>
        <strain evidence="14">LRLZ20PSL1</strain>
    </source>
</reference>
<organism evidence="13 14">
    <name type="scientific">Limnothrix redekei LRLZ20PSL1</name>
    <dbReference type="NCBI Taxonomy" id="3112953"/>
    <lineage>
        <taxon>Bacteria</taxon>
        <taxon>Bacillati</taxon>
        <taxon>Cyanobacteriota</taxon>
        <taxon>Cyanophyceae</taxon>
        <taxon>Pseudanabaenales</taxon>
        <taxon>Pseudanabaenaceae</taxon>
        <taxon>Limnothrix</taxon>
    </lineage>
</organism>
<dbReference type="PANTHER" id="PTHR48109:SF4">
    <property type="entry name" value="DIHYDROOROTATE DEHYDROGENASE (QUINONE), MITOCHONDRIAL"/>
    <property type="match status" value="1"/>
</dbReference>
<dbReference type="EC" id="1.3.5.2" evidence="11"/>
<sequence length="382" mass="41377">MDWYRVLRPLVFSPLAPSPERAHNQAMELLQGLAQLRRSATGRSMLANLRHWFTAQAPELGQTLWGLRFENPVGLAAGFDKDGVAAGAWEQLGFGFAELGTVTLHSQPGNPQPRLFRLLPDRAVLNRMGFNNQGAAALAERLAALRPSPWENPNIPIGVNLGKSKITELEGAATDYLGSFQLLKDWGDYFVVNVSSPNTPGLRSLQDADRLGEILDSLQQDNQGQKPLLVKIAPDLEWSAIDDVISLAQRFGLAGVIATNTTIRRDQLQTKTLKQTGNPITAEAGGISGQPLRDRATEVIHHIYRQTAGQLPIIGVGGIFSAEDAWDKIAAGASLVQIYTGFIYEGPGLPRRIAEGLAAKLAERGWSSITQAIGCGHGSLER</sequence>
<evidence type="ECO:0000313" key="13">
    <source>
        <dbReference type="EMBL" id="MFG3818618.1"/>
    </source>
</evidence>
<dbReference type="SUPFAM" id="SSF51395">
    <property type="entry name" value="FMN-linked oxidoreductases"/>
    <property type="match status" value="1"/>
</dbReference>
<feature type="binding site" evidence="11">
    <location>
        <position position="101"/>
    </location>
    <ligand>
        <name>FMN</name>
        <dbReference type="ChEBI" id="CHEBI:58210"/>
    </ligand>
</feature>
<evidence type="ECO:0000256" key="4">
    <source>
        <dbReference type="ARBA" id="ARBA00005359"/>
    </source>
</evidence>
<dbReference type="InterPro" id="IPR001295">
    <property type="entry name" value="Dihydroorotate_DH_CS"/>
</dbReference>
<feature type="binding site" evidence="11">
    <location>
        <position position="198"/>
    </location>
    <ligand>
        <name>substrate</name>
    </ligand>
</feature>
<dbReference type="GO" id="GO:0106430">
    <property type="term" value="F:dihydroorotate dehydrogenase (quinone) activity"/>
    <property type="evidence" value="ECO:0007669"/>
    <property type="project" value="UniProtKB-EC"/>
</dbReference>
<comment type="subunit">
    <text evidence="11">Monomer.</text>
</comment>
<dbReference type="CDD" id="cd04738">
    <property type="entry name" value="DHOD_2_like"/>
    <property type="match status" value="1"/>
</dbReference>
<keyword evidence="8 11" id="KW-0560">Oxidoreductase</keyword>
<comment type="cofactor">
    <cofactor evidence="11">
        <name>FMN</name>
        <dbReference type="ChEBI" id="CHEBI:58210"/>
    </cofactor>
    <text evidence="11">Binds 1 FMN per subunit.</text>
</comment>
<feature type="binding site" evidence="11">
    <location>
        <position position="231"/>
    </location>
    <ligand>
        <name>FMN</name>
        <dbReference type="ChEBI" id="CHEBI:58210"/>
    </ligand>
</feature>
<keyword evidence="9 11" id="KW-0472">Membrane</keyword>
<accession>A0ABW7CCP9</accession>